<sequence>MNRKLDRTMRLLKCFLALILLMSTCLISVSQVSAAGSIYNTSNDIEFSKKDASGLREYDGKIKFDLPVAQTSKGNDIIFLRDTSGSFSAHTQQLTEAISEIAEEVDLSQDRIMVINTTPATRASVTVPLTDDLKVIKDGLTRTAASTVTADSGFEYALTNYNGSKGNTDNNTIFILISDNDAYGVQRTVDGAAKVKNAGHKVGGIYIGSSAASIANGKKMVSDPSYFYQFTNMTQGIDALRELTQTMYETEDAQMEWTLDDAFDLLDVSAKDQDGKEISVQVSGNTVTLVTPQDAAKSVTLQYSFKEKKRLLVTTLVGTGSVNASLGQEPIPDVFVSGNNDPVIYANDRTITAGTSFDPLENVTASDIEDGDLTSDIQIISNDVNTKKEGVYSVTYAVTDSDSNTTKKTITVNVNASPPTVKAQDMSAIAGISASEVSWFTNVTAEDKVDGDISSDVSVDYSSVDFQKEGDYPVVYSVTNSNGKSASTTVNMQITAEAPVIQAKDMSAIAGTKASEVSWFTNVTAQDKVDGDISPDVSVDYSSVNFQKEGNYPVVYSVTNSNGKSASTTVNMQITAEAPVIHAKDMATIAGTKPTDISWFTDVTAEDKVDGDISSGLSVDYSGVDFQKEGNYPVVYSVTNSNGKSASTTVNMQITAEAPVIHAKDMATIAG</sequence>
<dbReference type="InterPro" id="IPR002035">
    <property type="entry name" value="VWF_A"/>
</dbReference>
<keyword evidence="1" id="KW-0732">Signal</keyword>
<accession>W7AVU1</accession>
<keyword evidence="4" id="KW-1185">Reference proteome</keyword>
<proteinExistence type="predicted"/>
<dbReference type="Gene3D" id="3.40.50.410">
    <property type="entry name" value="von Willebrand factor, type A domain"/>
    <property type="match status" value="1"/>
</dbReference>
<dbReference type="AlphaFoldDB" id="W7AVU1"/>
<dbReference type="Pfam" id="PF16403">
    <property type="entry name" value="Bact_surface_Ig-like"/>
    <property type="match status" value="3"/>
</dbReference>
<dbReference type="PANTHER" id="PTHR24273:SF32">
    <property type="entry name" value="HYALIN"/>
    <property type="match status" value="1"/>
</dbReference>
<gene>
    <name evidence="3" type="ORF">PGRAN_16177</name>
</gene>
<dbReference type="Gene3D" id="2.60.40.10">
    <property type="entry name" value="Immunoglobulins"/>
    <property type="match status" value="4"/>
</dbReference>
<feature type="non-terminal residue" evidence="3">
    <location>
        <position position="671"/>
    </location>
</feature>
<dbReference type="SUPFAM" id="SSF53300">
    <property type="entry name" value="vWA-like"/>
    <property type="match status" value="1"/>
</dbReference>
<dbReference type="PANTHER" id="PTHR24273">
    <property type="entry name" value="FI04643P-RELATED"/>
    <property type="match status" value="1"/>
</dbReference>
<dbReference type="RefSeq" id="WP_036068469.1">
    <property type="nucleotide sequence ID" value="NZ_AODD01000039.1"/>
</dbReference>
<feature type="domain" description="VWFA" evidence="2">
    <location>
        <begin position="76"/>
        <end position="247"/>
    </location>
</feature>
<feature type="chain" id="PRO_5004891231" evidence="1">
    <location>
        <begin position="35"/>
        <end position="671"/>
    </location>
</feature>
<dbReference type="Proteomes" id="UP000019253">
    <property type="component" value="Unassembled WGS sequence"/>
</dbReference>
<feature type="signal peptide" evidence="1">
    <location>
        <begin position="1"/>
        <end position="34"/>
    </location>
</feature>
<dbReference type="STRING" id="1265819.PGRAN_16177"/>
<evidence type="ECO:0000256" key="1">
    <source>
        <dbReference type="SAM" id="SignalP"/>
    </source>
</evidence>
<evidence type="ECO:0000313" key="3">
    <source>
        <dbReference type="EMBL" id="EUJ17355.1"/>
    </source>
</evidence>
<dbReference type="InterPro" id="IPR013783">
    <property type="entry name" value="Ig-like_fold"/>
</dbReference>
<dbReference type="InterPro" id="IPR032179">
    <property type="entry name" value="Cry22Aa_Ig-like"/>
</dbReference>
<dbReference type="OrthoDB" id="2364102at2"/>
<organism evidence="3 4">
    <name type="scientific">Listeria grandensis FSL F6-0971</name>
    <dbReference type="NCBI Taxonomy" id="1265819"/>
    <lineage>
        <taxon>Bacteria</taxon>
        <taxon>Bacillati</taxon>
        <taxon>Bacillota</taxon>
        <taxon>Bacilli</taxon>
        <taxon>Bacillales</taxon>
        <taxon>Listeriaceae</taxon>
        <taxon>Listeria</taxon>
    </lineage>
</organism>
<reference evidence="3 4" key="1">
    <citation type="journal article" date="2014" name="Int. J. Syst. Evol. Microbiol.">
        <title>Listeria floridensis sp. nov., Listeria aquatica sp. nov., Listeria cornellensis sp. nov., Listeria riparia sp. nov. and Listeria grandensis sp. nov., from agricultural and natural environments.</title>
        <authorList>
            <person name="den Bakker H.C."/>
            <person name="Warchocki S."/>
            <person name="Wright E.M."/>
            <person name="Allred A.F."/>
            <person name="Ahlstrom C."/>
            <person name="Manuel C.S."/>
            <person name="Stasiewicz M.J."/>
            <person name="Burrell A."/>
            <person name="Roof S."/>
            <person name="Strawn L."/>
            <person name="Fortes E.D."/>
            <person name="Nightingale K.K."/>
            <person name="Kephart D."/>
            <person name="Wiedmann M."/>
        </authorList>
    </citation>
    <scope>NUCLEOTIDE SEQUENCE [LARGE SCALE GENOMIC DNA]</scope>
    <source>
        <strain evidence="4">FSL F6-971</strain>
    </source>
</reference>
<dbReference type="EMBL" id="AODD01000039">
    <property type="protein sequence ID" value="EUJ17355.1"/>
    <property type="molecule type" value="Genomic_DNA"/>
</dbReference>
<evidence type="ECO:0000313" key="4">
    <source>
        <dbReference type="Proteomes" id="UP000019253"/>
    </source>
</evidence>
<name>W7AVU1_9LIST</name>
<dbReference type="InterPro" id="IPR036465">
    <property type="entry name" value="vWFA_dom_sf"/>
</dbReference>
<comment type="caution">
    <text evidence="3">The sequence shown here is derived from an EMBL/GenBank/DDBJ whole genome shotgun (WGS) entry which is preliminary data.</text>
</comment>
<protein>
    <submittedName>
        <fullName evidence="3">Putative peptidoglycan linked protein</fullName>
    </submittedName>
</protein>
<evidence type="ECO:0000259" key="2">
    <source>
        <dbReference type="PROSITE" id="PS50234"/>
    </source>
</evidence>
<dbReference type="PROSITE" id="PS50234">
    <property type="entry name" value="VWFA"/>
    <property type="match status" value="1"/>
</dbReference>